<sequence>MNTLQSTSNITVSDPIHHLDNKANDMTIRSRSGSSCPSPVCLDEVIDAVPALVNKCQLWNDKNEKNNIFESMEIVDNNLSDMVTKTPVQCNIWGLANKNRDDLKYNALDFSKKKPSLVKSTTSLSLKTAASSQNGQRGQNPRKLSLQHQQNVMLRAQDSHERRHLPELTRVVSE</sequence>
<protein>
    <submittedName>
        <fullName evidence="2">Uncharacterized protein</fullName>
    </submittedName>
</protein>
<evidence type="ECO:0000313" key="2">
    <source>
        <dbReference type="EMBL" id="CEK71657.1"/>
    </source>
</evidence>
<name>A0A0B6ZTG7_9EUPU</name>
<organism evidence="2">
    <name type="scientific">Arion vulgaris</name>
    <dbReference type="NCBI Taxonomy" id="1028688"/>
    <lineage>
        <taxon>Eukaryota</taxon>
        <taxon>Metazoa</taxon>
        <taxon>Spiralia</taxon>
        <taxon>Lophotrochozoa</taxon>
        <taxon>Mollusca</taxon>
        <taxon>Gastropoda</taxon>
        <taxon>Heterobranchia</taxon>
        <taxon>Euthyneura</taxon>
        <taxon>Panpulmonata</taxon>
        <taxon>Eupulmonata</taxon>
        <taxon>Stylommatophora</taxon>
        <taxon>Helicina</taxon>
        <taxon>Arionoidea</taxon>
        <taxon>Arionidae</taxon>
        <taxon>Arion</taxon>
    </lineage>
</organism>
<dbReference type="EMBL" id="HACG01024792">
    <property type="protein sequence ID" value="CEK71657.1"/>
    <property type="molecule type" value="Transcribed_RNA"/>
</dbReference>
<gene>
    <name evidence="2" type="primary">ORF79306</name>
</gene>
<dbReference type="AlphaFoldDB" id="A0A0B6ZTG7"/>
<reference evidence="2" key="1">
    <citation type="submission" date="2014-12" db="EMBL/GenBank/DDBJ databases">
        <title>Insight into the proteome of Arion vulgaris.</title>
        <authorList>
            <person name="Aradska J."/>
            <person name="Bulat T."/>
            <person name="Smidak R."/>
            <person name="Sarate P."/>
            <person name="Gangsoo J."/>
            <person name="Sialana F."/>
            <person name="Bilban M."/>
            <person name="Lubec G."/>
        </authorList>
    </citation>
    <scope>NUCLEOTIDE SEQUENCE</scope>
    <source>
        <tissue evidence="2">Skin</tissue>
    </source>
</reference>
<proteinExistence type="predicted"/>
<feature type="region of interest" description="Disordered" evidence="1">
    <location>
        <begin position="121"/>
        <end position="174"/>
    </location>
</feature>
<feature type="compositionally biased region" description="Basic and acidic residues" evidence="1">
    <location>
        <begin position="157"/>
        <end position="174"/>
    </location>
</feature>
<evidence type="ECO:0000256" key="1">
    <source>
        <dbReference type="SAM" id="MobiDB-lite"/>
    </source>
</evidence>
<feature type="non-terminal residue" evidence="2">
    <location>
        <position position="174"/>
    </location>
</feature>
<accession>A0A0B6ZTG7</accession>
<feature type="compositionally biased region" description="Low complexity" evidence="1">
    <location>
        <begin position="121"/>
        <end position="132"/>
    </location>
</feature>